<reference evidence="8" key="2">
    <citation type="journal article" date="2021" name="PeerJ">
        <title>Extensive microbial diversity within the chicken gut microbiome revealed by metagenomics and culture.</title>
        <authorList>
            <person name="Gilroy R."/>
            <person name="Ravi A."/>
            <person name="Getino M."/>
            <person name="Pursley I."/>
            <person name="Horton D.L."/>
            <person name="Alikhan N.F."/>
            <person name="Baker D."/>
            <person name="Gharbi K."/>
            <person name="Hall N."/>
            <person name="Watson M."/>
            <person name="Adriaenssens E.M."/>
            <person name="Foster-Nyarko E."/>
            <person name="Jarju S."/>
            <person name="Secka A."/>
            <person name="Antonio M."/>
            <person name="Oren A."/>
            <person name="Chaudhuri R.R."/>
            <person name="La Ragione R."/>
            <person name="Hildebrand F."/>
            <person name="Pallen M.J."/>
        </authorList>
    </citation>
    <scope>NUCLEOTIDE SEQUENCE</scope>
    <source>
        <strain evidence="8">CHK154-7741</strain>
    </source>
</reference>
<dbReference type="FunFam" id="3.20.20.100:FF:000015">
    <property type="entry name" value="Oxidoreductase, aldo/keto reductase family"/>
    <property type="match status" value="1"/>
</dbReference>
<feature type="binding site" evidence="5">
    <location>
        <position position="106"/>
    </location>
    <ligand>
        <name>substrate</name>
    </ligand>
</feature>
<dbReference type="PIRSF" id="PIRSF000097">
    <property type="entry name" value="AKR"/>
    <property type="match status" value="1"/>
</dbReference>
<dbReference type="InterPro" id="IPR023210">
    <property type="entry name" value="NADP_OxRdtase_dom"/>
</dbReference>
<dbReference type="Pfam" id="PF00248">
    <property type="entry name" value="Aldo_ket_red"/>
    <property type="match status" value="1"/>
</dbReference>
<dbReference type="GO" id="GO:0016616">
    <property type="term" value="F:oxidoreductase activity, acting on the CH-OH group of donors, NAD or NADP as acceptor"/>
    <property type="evidence" value="ECO:0007669"/>
    <property type="project" value="UniProtKB-ARBA"/>
</dbReference>
<protein>
    <submittedName>
        <fullName evidence="8">Aldo/keto reductase</fullName>
    </submittedName>
</protein>
<dbReference type="Gene3D" id="3.20.20.100">
    <property type="entry name" value="NADP-dependent oxidoreductase domain"/>
    <property type="match status" value="1"/>
</dbReference>
<comment type="caution">
    <text evidence="8">The sequence shown here is derived from an EMBL/GenBank/DDBJ whole genome shotgun (WGS) entry which is preliminary data.</text>
</comment>
<dbReference type="SUPFAM" id="SSF51430">
    <property type="entry name" value="NAD(P)-linked oxidoreductase"/>
    <property type="match status" value="1"/>
</dbReference>
<reference evidence="8" key="1">
    <citation type="submission" date="2020-10" db="EMBL/GenBank/DDBJ databases">
        <authorList>
            <person name="Gilroy R."/>
        </authorList>
    </citation>
    <scope>NUCLEOTIDE SEQUENCE</scope>
    <source>
        <strain evidence="8">CHK154-7741</strain>
    </source>
</reference>
<comment type="similarity">
    <text evidence="1">Belongs to the aldo/keto reductase family.</text>
</comment>
<dbReference type="InterPro" id="IPR036812">
    <property type="entry name" value="NAD(P)_OxRdtase_dom_sf"/>
</dbReference>
<organism evidence="8 9">
    <name type="scientific">Candidatus Limenecus avicola</name>
    <dbReference type="NCBI Taxonomy" id="2840847"/>
    <lineage>
        <taxon>Bacteria</taxon>
        <taxon>Bacillati</taxon>
        <taxon>Bacillota</taxon>
        <taxon>Clostridia</taxon>
        <taxon>Eubacteriales</taxon>
        <taxon>Clostridiaceae</taxon>
        <taxon>Clostridiaceae incertae sedis</taxon>
        <taxon>Candidatus Limenecus</taxon>
    </lineage>
</organism>
<keyword evidence="2" id="KW-0521">NADP</keyword>
<evidence type="ECO:0000259" key="7">
    <source>
        <dbReference type="Pfam" id="PF00248"/>
    </source>
</evidence>
<proteinExistence type="inferred from homology"/>
<dbReference type="CDD" id="cd19133">
    <property type="entry name" value="AKR_AKR5F1"/>
    <property type="match status" value="1"/>
</dbReference>
<accession>A0A9D1SRK1</accession>
<evidence type="ECO:0000256" key="2">
    <source>
        <dbReference type="ARBA" id="ARBA00022857"/>
    </source>
</evidence>
<evidence type="ECO:0000256" key="5">
    <source>
        <dbReference type="PIRSR" id="PIRSR000097-2"/>
    </source>
</evidence>
<evidence type="ECO:0000256" key="4">
    <source>
        <dbReference type="PIRSR" id="PIRSR000097-1"/>
    </source>
</evidence>
<evidence type="ECO:0000256" key="6">
    <source>
        <dbReference type="PIRSR" id="PIRSR000097-3"/>
    </source>
</evidence>
<dbReference type="PANTHER" id="PTHR43827:SF3">
    <property type="entry name" value="NADP-DEPENDENT OXIDOREDUCTASE DOMAIN-CONTAINING PROTEIN"/>
    <property type="match status" value="1"/>
</dbReference>
<feature type="active site" description="Proton donor" evidence="4">
    <location>
        <position position="48"/>
    </location>
</feature>
<gene>
    <name evidence="8" type="ORF">IAD26_03665</name>
</gene>
<keyword evidence="3" id="KW-0560">Oxidoreductase</keyword>
<evidence type="ECO:0000313" key="8">
    <source>
        <dbReference type="EMBL" id="HIU92216.1"/>
    </source>
</evidence>
<dbReference type="PRINTS" id="PR00069">
    <property type="entry name" value="ALDKETRDTASE"/>
</dbReference>
<dbReference type="PANTHER" id="PTHR43827">
    <property type="entry name" value="2,5-DIKETO-D-GLUCONIC ACID REDUCTASE"/>
    <property type="match status" value="1"/>
</dbReference>
<feature type="domain" description="NADP-dependent oxidoreductase" evidence="7">
    <location>
        <begin position="23"/>
        <end position="257"/>
    </location>
</feature>
<sequence>MQTVKLNNGLEMPILGYGVYLVEPKECERCVTDALKVGYRMIDTAQAYYNEEGVGSAWTKSGIKREDLFLVSKIWVTNAGEQKANDSILKSLDKLQTDYLDLMLIHQCYNDYYGTWRAMERAYKEGKLKAIGLSNFMPDRYVDIASWFEIKPMVMQLETHVFFQQQEERKWLDKYGAQIMSWGPLAHGIDQIFNNETLVVLSKKYNKTTAQIALRFLTQENVIVIPKSTHKERMAENFNIFDFEITEDDMRKIRALDTGKSDIVDFRSAEMSEFFVNYTKEHGEV</sequence>
<name>A0A9D1SRK1_9CLOT</name>
<evidence type="ECO:0000256" key="1">
    <source>
        <dbReference type="ARBA" id="ARBA00007905"/>
    </source>
</evidence>
<dbReference type="Proteomes" id="UP000886748">
    <property type="component" value="Unassembled WGS sequence"/>
</dbReference>
<dbReference type="InterPro" id="IPR020471">
    <property type="entry name" value="AKR"/>
</dbReference>
<feature type="site" description="Lowers pKa of active site Tyr" evidence="6">
    <location>
        <position position="73"/>
    </location>
</feature>
<evidence type="ECO:0000313" key="9">
    <source>
        <dbReference type="Proteomes" id="UP000886748"/>
    </source>
</evidence>
<dbReference type="EMBL" id="DVOD01000027">
    <property type="protein sequence ID" value="HIU92216.1"/>
    <property type="molecule type" value="Genomic_DNA"/>
</dbReference>
<dbReference type="AlphaFoldDB" id="A0A9D1SRK1"/>
<dbReference type="PROSITE" id="PS00063">
    <property type="entry name" value="ALDOKETO_REDUCTASE_3"/>
    <property type="match status" value="1"/>
</dbReference>
<dbReference type="InterPro" id="IPR018170">
    <property type="entry name" value="Aldo/ket_reductase_CS"/>
</dbReference>
<evidence type="ECO:0000256" key="3">
    <source>
        <dbReference type="ARBA" id="ARBA00023002"/>
    </source>
</evidence>